<feature type="compositionally biased region" description="Low complexity" evidence="1">
    <location>
        <begin position="102"/>
        <end position="111"/>
    </location>
</feature>
<dbReference type="STRING" id="77586.A0A0D9VWP3"/>
<feature type="region of interest" description="Disordered" evidence="1">
    <location>
        <begin position="67"/>
        <end position="112"/>
    </location>
</feature>
<dbReference type="PANTHER" id="PTHR47723:SF24">
    <property type="entry name" value="RNASE H TYPE-1 DOMAIN-CONTAINING PROTEIN"/>
    <property type="match status" value="1"/>
</dbReference>
<dbReference type="Gene3D" id="3.30.420.10">
    <property type="entry name" value="Ribonuclease H-like superfamily/Ribonuclease H"/>
    <property type="match status" value="1"/>
</dbReference>
<keyword evidence="4" id="KW-1185">Reference proteome</keyword>
<evidence type="ECO:0000256" key="1">
    <source>
        <dbReference type="SAM" id="MobiDB-lite"/>
    </source>
</evidence>
<evidence type="ECO:0000313" key="3">
    <source>
        <dbReference type="EnsemblPlants" id="LPERR03G22430.1"/>
    </source>
</evidence>
<dbReference type="GO" id="GO:0004523">
    <property type="term" value="F:RNA-DNA hybrid ribonuclease activity"/>
    <property type="evidence" value="ECO:0007669"/>
    <property type="project" value="InterPro"/>
</dbReference>
<organism evidence="3 4">
    <name type="scientific">Leersia perrieri</name>
    <dbReference type="NCBI Taxonomy" id="77586"/>
    <lineage>
        <taxon>Eukaryota</taxon>
        <taxon>Viridiplantae</taxon>
        <taxon>Streptophyta</taxon>
        <taxon>Embryophyta</taxon>
        <taxon>Tracheophyta</taxon>
        <taxon>Spermatophyta</taxon>
        <taxon>Magnoliopsida</taxon>
        <taxon>Liliopsida</taxon>
        <taxon>Poales</taxon>
        <taxon>Poaceae</taxon>
        <taxon>BOP clade</taxon>
        <taxon>Oryzoideae</taxon>
        <taxon>Oryzeae</taxon>
        <taxon>Oryzinae</taxon>
        <taxon>Leersia</taxon>
    </lineage>
</organism>
<dbReference type="InterPro" id="IPR044730">
    <property type="entry name" value="RNase_H-like_dom_plant"/>
</dbReference>
<feature type="compositionally biased region" description="Polar residues" evidence="1">
    <location>
        <begin position="15"/>
        <end position="27"/>
    </location>
</feature>
<dbReference type="PANTHER" id="PTHR47723">
    <property type="entry name" value="OS05G0353850 PROTEIN"/>
    <property type="match status" value="1"/>
</dbReference>
<accession>A0A0D9VWP3</accession>
<reference evidence="3 4" key="1">
    <citation type="submission" date="2012-08" db="EMBL/GenBank/DDBJ databases">
        <title>Oryza genome evolution.</title>
        <authorList>
            <person name="Wing R.A."/>
        </authorList>
    </citation>
    <scope>NUCLEOTIDE SEQUENCE</scope>
</reference>
<dbReference type="CDD" id="cd06222">
    <property type="entry name" value="RNase_H_like"/>
    <property type="match status" value="1"/>
</dbReference>
<proteinExistence type="predicted"/>
<reference evidence="3" key="3">
    <citation type="submission" date="2015-04" db="UniProtKB">
        <authorList>
            <consortium name="EnsemblPlants"/>
        </authorList>
    </citation>
    <scope>IDENTIFICATION</scope>
</reference>
<dbReference type="GO" id="GO:0003676">
    <property type="term" value="F:nucleic acid binding"/>
    <property type="evidence" value="ECO:0007669"/>
    <property type="project" value="InterPro"/>
</dbReference>
<dbReference type="Proteomes" id="UP000032180">
    <property type="component" value="Chromosome 3"/>
</dbReference>
<dbReference type="AlphaFoldDB" id="A0A0D9VWP3"/>
<evidence type="ECO:0000259" key="2">
    <source>
        <dbReference type="Pfam" id="PF13456"/>
    </source>
</evidence>
<dbReference type="InterPro" id="IPR053151">
    <property type="entry name" value="RNase_H-like"/>
</dbReference>
<dbReference type="eggNOG" id="KOG1075">
    <property type="taxonomic scope" value="Eukaryota"/>
</dbReference>
<reference evidence="4" key="2">
    <citation type="submission" date="2013-12" db="EMBL/GenBank/DDBJ databases">
        <authorList>
            <person name="Yu Y."/>
            <person name="Lee S."/>
            <person name="de Baynast K."/>
            <person name="Wissotski M."/>
            <person name="Liu L."/>
            <person name="Talag J."/>
            <person name="Goicoechea J."/>
            <person name="Angelova A."/>
            <person name="Jetty R."/>
            <person name="Kudrna D."/>
            <person name="Golser W."/>
            <person name="Rivera L."/>
            <person name="Zhang J."/>
            <person name="Wing R."/>
        </authorList>
    </citation>
    <scope>NUCLEOTIDE SEQUENCE</scope>
</reference>
<dbReference type="Gramene" id="LPERR03G22430.1">
    <property type="protein sequence ID" value="LPERR03G22430.1"/>
    <property type="gene ID" value="LPERR03G22430"/>
</dbReference>
<dbReference type="SUPFAM" id="SSF53098">
    <property type="entry name" value="Ribonuclease H-like"/>
    <property type="match status" value="1"/>
</dbReference>
<dbReference type="InterPro" id="IPR012337">
    <property type="entry name" value="RNaseH-like_sf"/>
</dbReference>
<feature type="domain" description="RNase H type-1" evidence="2">
    <location>
        <begin position="296"/>
        <end position="400"/>
    </location>
</feature>
<evidence type="ECO:0000313" key="4">
    <source>
        <dbReference type="Proteomes" id="UP000032180"/>
    </source>
</evidence>
<sequence>MTRNSGDHREGSGAGSTATKSPISKPSPTGLILTEKEDAGIVIGDPDGIPHFCFECGLLYHQGEECQAERSEGGQQWGEWLRAQPVKSRKSNSQSGKPVHTGSSLSSRSGSPDYAFRGHAVIRDLPRKQLFPQKKSVKDRLSGGEYGGENQREEQVLSPVRERRREATEADNVDLNAKICSFRRIPRSDYYEREGDSYPPKGSREQCEHSQDSPINRRESLKRVWRRKDGMDMEEEIDGARNEARFDNIREDPVVVANRTYYQLEEWANLAEDKTNTVQRPATIWQPPQVGWTKVNADGAYCSAKGEGSLGVIIRDDHGQFIAASSQFLSDVADATMAEIYANIRAAQLAAEMGITKAIFETDSMEVLRMVSAREKGHSVYATVIQEFNLKLRVFQEVKVV</sequence>
<dbReference type="EnsemblPlants" id="LPERR03G22430.1">
    <property type="protein sequence ID" value="LPERR03G22430.1"/>
    <property type="gene ID" value="LPERR03G22430"/>
</dbReference>
<dbReference type="Pfam" id="PF13456">
    <property type="entry name" value="RVT_3"/>
    <property type="match status" value="1"/>
</dbReference>
<name>A0A0D9VWP3_9ORYZ</name>
<dbReference type="InterPro" id="IPR002156">
    <property type="entry name" value="RNaseH_domain"/>
</dbReference>
<dbReference type="HOGENOM" id="CLU_687661_0_0_1"/>
<feature type="compositionally biased region" description="Basic and acidic residues" evidence="1">
    <location>
        <begin position="1"/>
        <end position="11"/>
    </location>
</feature>
<dbReference type="InterPro" id="IPR036397">
    <property type="entry name" value="RNaseH_sf"/>
</dbReference>
<feature type="region of interest" description="Disordered" evidence="1">
    <location>
        <begin position="1"/>
        <end position="38"/>
    </location>
</feature>
<protein>
    <recommendedName>
        <fullName evidence="2">RNase H type-1 domain-containing protein</fullName>
    </recommendedName>
</protein>
<feature type="compositionally biased region" description="Basic and acidic residues" evidence="1">
    <location>
        <begin position="150"/>
        <end position="168"/>
    </location>
</feature>
<feature type="region of interest" description="Disordered" evidence="1">
    <location>
        <begin position="127"/>
        <end position="169"/>
    </location>
</feature>
<feature type="region of interest" description="Disordered" evidence="1">
    <location>
        <begin position="191"/>
        <end position="217"/>
    </location>
</feature>